<proteinExistence type="predicted"/>
<comment type="caution">
    <text evidence="1">The sequence shown here is derived from an EMBL/GenBank/DDBJ whole genome shotgun (WGS) entry which is preliminary data.</text>
</comment>
<accession>A0ABR7D8L9</accession>
<dbReference type="Proteomes" id="UP000596929">
    <property type="component" value="Unassembled WGS sequence"/>
</dbReference>
<dbReference type="EMBL" id="JACOOO010000004">
    <property type="protein sequence ID" value="MBC5627735.1"/>
    <property type="molecule type" value="Genomic_DNA"/>
</dbReference>
<protein>
    <submittedName>
        <fullName evidence="1">Spore coat protein</fullName>
    </submittedName>
</protein>
<keyword evidence="1" id="KW-0946">Virion</keyword>
<sequence length="82" mass="9162">MQEKEMISDYLAGLNASLAGYGGIIAQCENEELRSTIKLMRDQDEIRQYALFKVAKEKGYYIPAQQATSTEIATVKQQVSQG</sequence>
<dbReference type="InterPro" id="IPR012851">
    <property type="entry name" value="Spore_coat_CotF-like"/>
</dbReference>
<keyword evidence="1" id="KW-0167">Capsid protein</keyword>
<evidence type="ECO:0000313" key="1">
    <source>
        <dbReference type="EMBL" id="MBC5627735.1"/>
    </source>
</evidence>
<organism evidence="1 2">
    <name type="scientific">Clostridium hominis</name>
    <dbReference type="NCBI Taxonomy" id="2763036"/>
    <lineage>
        <taxon>Bacteria</taxon>
        <taxon>Bacillati</taxon>
        <taxon>Bacillota</taxon>
        <taxon>Clostridia</taxon>
        <taxon>Eubacteriales</taxon>
        <taxon>Clostridiaceae</taxon>
        <taxon>Clostridium</taxon>
    </lineage>
</organism>
<evidence type="ECO:0000313" key="2">
    <source>
        <dbReference type="Proteomes" id="UP000596929"/>
    </source>
</evidence>
<name>A0ABR7D8L9_9CLOT</name>
<dbReference type="RefSeq" id="WP_032119717.1">
    <property type="nucleotide sequence ID" value="NZ_JACOOO010000004.1"/>
</dbReference>
<gene>
    <name evidence="1" type="ORF">H8S20_02400</name>
</gene>
<dbReference type="Pfam" id="PF07875">
    <property type="entry name" value="Coat_F"/>
    <property type="match status" value="1"/>
</dbReference>
<reference evidence="1 2" key="1">
    <citation type="submission" date="2020-08" db="EMBL/GenBank/DDBJ databases">
        <title>Genome public.</title>
        <authorList>
            <person name="Liu C."/>
            <person name="Sun Q."/>
        </authorList>
    </citation>
    <scope>NUCLEOTIDE SEQUENCE [LARGE SCALE GENOMIC DNA]</scope>
    <source>
        <strain evidence="1 2">NSJ-6</strain>
    </source>
</reference>
<keyword evidence="2" id="KW-1185">Reference proteome</keyword>